<dbReference type="PROSITE" id="PS50076">
    <property type="entry name" value="DNAJ_2"/>
    <property type="match status" value="1"/>
</dbReference>
<keyword evidence="2" id="KW-0812">Transmembrane</keyword>
<protein>
    <submittedName>
        <fullName evidence="4">Molecular chaperone DnaJ</fullName>
    </submittedName>
</protein>
<dbReference type="AlphaFoldDB" id="A0A178MCQ2"/>
<feature type="domain" description="J" evidence="3">
    <location>
        <begin position="3"/>
        <end position="73"/>
    </location>
</feature>
<dbReference type="PRINTS" id="PR00625">
    <property type="entry name" value="JDOMAIN"/>
</dbReference>
<dbReference type="SMART" id="SM00271">
    <property type="entry name" value="DnaJ"/>
    <property type="match status" value="1"/>
</dbReference>
<evidence type="ECO:0000256" key="1">
    <source>
        <dbReference type="SAM" id="MobiDB-lite"/>
    </source>
</evidence>
<name>A0A178MCQ2_9CHLR</name>
<dbReference type="Gene3D" id="1.10.287.110">
    <property type="entry name" value="DnaJ domain"/>
    <property type="match status" value="1"/>
</dbReference>
<comment type="caution">
    <text evidence="4">The sequence shown here is derived from an EMBL/GenBank/DDBJ whole genome shotgun (WGS) entry which is preliminary data.</text>
</comment>
<reference evidence="4 5" key="1">
    <citation type="submission" date="2016-04" db="EMBL/GenBank/DDBJ databases">
        <title>Chloroflexus islandicus sp. nov., a thermophilic filamentous anoxygenic phototrophic bacterium from geyser Strokkur (Iceland).</title>
        <authorList>
            <person name="Gaisin V.A."/>
            <person name="Kalashnikov A.M."/>
            <person name="Sukhacheva M.V."/>
            <person name="Grouzdev D.S."/>
            <person name="Ivanov T.M."/>
            <person name="Kuznetsov B."/>
            <person name="Gorlenko V.M."/>
        </authorList>
    </citation>
    <scope>NUCLEOTIDE SEQUENCE [LARGE SCALE GENOMIC DNA]</scope>
    <source>
        <strain evidence="5">isl-2</strain>
    </source>
</reference>
<dbReference type="OrthoDB" id="5338908at2"/>
<gene>
    <name evidence="4" type="ORF">A6A03_13870</name>
</gene>
<dbReference type="PANTHER" id="PTHR43948:SF10">
    <property type="entry name" value="MRJ, ISOFORM E"/>
    <property type="match status" value="1"/>
</dbReference>
<keyword evidence="2" id="KW-0472">Membrane</keyword>
<dbReference type="CDD" id="cd06257">
    <property type="entry name" value="DnaJ"/>
    <property type="match status" value="1"/>
</dbReference>
<dbReference type="EMBL" id="LWQS01000051">
    <property type="protein sequence ID" value="OAN45825.1"/>
    <property type="molecule type" value="Genomic_DNA"/>
</dbReference>
<sequence length="366" mass="40426">MADYYELLQVHPKADAEAIRAAYERLRERYAPERLEGAADELVELARRRRDEIERAYSVLSDPQRRAEYDRQLHETLRPAPPAAGAKAAAPPPPADDDELIDFRPLPPARRQERPPDFNPQPYLSAQSRRDAPRRGRTATQAQPVWLLPSLIVAAATFSIVLGTLISTMVVAPAANAPTAPTATIVPPTPTLREVLTQFDGQVIAAQQVVAQVPDNPNAWINLGNALFDSVVYVREQLATGDAETQRIYQERLPRWLEAVDAYRKALELQPGNDVVRADIAASLCYYGLDTGNPQRAQEGLAEAEQALRAAPQDARVLLSHGICLIAVDPPQTERALQQWRLVLSIPGVNPGLQLQAQILINEHSQ</sequence>
<dbReference type="STRING" id="1707952.A6A03_13870"/>
<dbReference type="Gene3D" id="1.25.40.10">
    <property type="entry name" value="Tetratricopeptide repeat domain"/>
    <property type="match status" value="1"/>
</dbReference>
<evidence type="ECO:0000256" key="2">
    <source>
        <dbReference type="SAM" id="Phobius"/>
    </source>
</evidence>
<dbReference type="SUPFAM" id="SSF48452">
    <property type="entry name" value="TPR-like"/>
    <property type="match status" value="1"/>
</dbReference>
<evidence type="ECO:0000313" key="4">
    <source>
        <dbReference type="EMBL" id="OAN45825.1"/>
    </source>
</evidence>
<feature type="region of interest" description="Disordered" evidence="1">
    <location>
        <begin position="77"/>
        <end position="140"/>
    </location>
</feature>
<evidence type="ECO:0000259" key="3">
    <source>
        <dbReference type="PROSITE" id="PS50076"/>
    </source>
</evidence>
<organism evidence="4 5">
    <name type="scientific">Chloroflexus islandicus</name>
    <dbReference type="NCBI Taxonomy" id="1707952"/>
    <lineage>
        <taxon>Bacteria</taxon>
        <taxon>Bacillati</taxon>
        <taxon>Chloroflexota</taxon>
        <taxon>Chloroflexia</taxon>
        <taxon>Chloroflexales</taxon>
        <taxon>Chloroflexineae</taxon>
        <taxon>Chloroflexaceae</taxon>
        <taxon>Chloroflexus</taxon>
    </lineage>
</organism>
<dbReference type="RefSeq" id="WP_066787125.1">
    <property type="nucleotide sequence ID" value="NZ_LWQS01000051.1"/>
</dbReference>
<proteinExistence type="predicted"/>
<dbReference type="InterPro" id="IPR036869">
    <property type="entry name" value="J_dom_sf"/>
</dbReference>
<evidence type="ECO:0000313" key="5">
    <source>
        <dbReference type="Proteomes" id="UP000078287"/>
    </source>
</evidence>
<accession>A0A178MCQ2</accession>
<dbReference type="InterPro" id="IPR001623">
    <property type="entry name" value="DnaJ_domain"/>
</dbReference>
<feature type="transmembrane region" description="Helical" evidence="2">
    <location>
        <begin position="145"/>
        <end position="172"/>
    </location>
</feature>
<keyword evidence="2" id="KW-1133">Transmembrane helix</keyword>
<dbReference type="Proteomes" id="UP000078287">
    <property type="component" value="Unassembled WGS sequence"/>
</dbReference>
<dbReference type="Pfam" id="PF00226">
    <property type="entry name" value="DnaJ"/>
    <property type="match status" value="1"/>
</dbReference>
<dbReference type="InterPro" id="IPR011990">
    <property type="entry name" value="TPR-like_helical_dom_sf"/>
</dbReference>
<dbReference type="PANTHER" id="PTHR43948">
    <property type="entry name" value="DNAJ HOMOLOG SUBFAMILY B"/>
    <property type="match status" value="1"/>
</dbReference>
<dbReference type="SUPFAM" id="SSF46565">
    <property type="entry name" value="Chaperone J-domain"/>
    <property type="match status" value="1"/>
</dbReference>
<keyword evidence="5" id="KW-1185">Reference proteome</keyword>